<accession>A0AAI8GBV0</accession>
<dbReference type="PANTHER" id="PTHR43685:SF2">
    <property type="entry name" value="GLYCOSYLTRANSFERASE 2-LIKE DOMAIN-CONTAINING PROTEIN"/>
    <property type="match status" value="1"/>
</dbReference>
<proteinExistence type="predicted"/>
<sequence length="514" mass="60506">MIIVVHNFSFVTKIINDDTVFIDPFKKKKIGEVIYKVAKKNPEEIIVWSHEDAQEFINKEYILKVMSFDRLMISYTPNTNYLSEDIGYIEDSPFININKKIKYPTWQMSSLVGAINSSIILQMPIALWYSKNSIDFIFNSVAKLYQPLGLFCYSEPRLLLNSINSFSKKQATQGEIFKFVSQHYKIVWRYLLFTNYLVYEKKITLLNLVKTLFYSKIKNTGNELIFKRISQSIDYREETIDVIIPTIGRKKYLYDILKDLSLQTHLPKTVIIVEQNSVQGSVSELEYINSESWPFFIKHIFTHQVGACNARNLALEEVKSKWCFLADDDIRIEPKFLEKGFEFIINLKIDSVVFNCLQKNQENECTEISQTTIFGSGCSIFNRRLYNFIYFDKKIEFGFGEDLEFGMQLRNKGCDIIYLPEPSILHLKAPVGGFRTKFVHPWENDVYKPKPSPTIMYVKRKYSSLKQLRGYKIVLFLKFYKVQNIKNPLAYFLNFKKQWKISEKWAEKLKENEI</sequence>
<dbReference type="SUPFAM" id="SSF53448">
    <property type="entry name" value="Nucleotide-diphospho-sugar transferases"/>
    <property type="match status" value="1"/>
</dbReference>
<dbReference type="InterPro" id="IPR029044">
    <property type="entry name" value="Nucleotide-diphossugar_trans"/>
</dbReference>
<gene>
    <name evidence="2" type="ORF">UN65_13360</name>
</gene>
<organism evidence="2 3">
    <name type="scientific">Flavobacterium columnare</name>
    <dbReference type="NCBI Taxonomy" id="996"/>
    <lineage>
        <taxon>Bacteria</taxon>
        <taxon>Pseudomonadati</taxon>
        <taxon>Bacteroidota</taxon>
        <taxon>Flavobacteriia</taxon>
        <taxon>Flavobacteriales</taxon>
        <taxon>Flavobacteriaceae</taxon>
        <taxon>Flavobacterium</taxon>
    </lineage>
</organism>
<evidence type="ECO:0000313" key="3">
    <source>
        <dbReference type="Proteomes" id="UP000304840"/>
    </source>
</evidence>
<dbReference type="PANTHER" id="PTHR43685">
    <property type="entry name" value="GLYCOSYLTRANSFERASE"/>
    <property type="match status" value="1"/>
</dbReference>
<dbReference type="InterPro" id="IPR001173">
    <property type="entry name" value="Glyco_trans_2-like"/>
</dbReference>
<dbReference type="Gene3D" id="3.90.550.10">
    <property type="entry name" value="Spore Coat Polysaccharide Biosynthesis Protein SpsA, Chain A"/>
    <property type="match status" value="1"/>
</dbReference>
<dbReference type="Proteomes" id="UP000304840">
    <property type="component" value="Chromosome"/>
</dbReference>
<reference evidence="3" key="1">
    <citation type="submission" date="2016-03" db="EMBL/GenBank/DDBJ databases">
        <title>Flavobacterium columnare strain B185, complete genome.</title>
        <authorList>
            <person name="Sundberg L.-R."/>
            <person name="Papponen P."/>
            <person name="Laanto E."/>
        </authorList>
    </citation>
    <scope>NUCLEOTIDE SEQUENCE [LARGE SCALE GENOMIC DNA]</scope>
    <source>
        <strain evidence="3">B185</strain>
    </source>
</reference>
<reference evidence="2 3" key="2">
    <citation type="submission" date="2019-05" db="EMBL/GenBank/DDBJ databases">
        <authorList>
            <person name="Ravantti J.J."/>
        </authorList>
    </citation>
    <scope>NUCLEOTIDE SEQUENCE [LARGE SCALE GENOMIC DNA]</scope>
    <source>
        <strain evidence="2 3">B185</strain>
    </source>
</reference>
<dbReference type="RefSeq" id="WP_097609491.1">
    <property type="nucleotide sequence ID" value="NZ_CP010992.1"/>
</dbReference>
<evidence type="ECO:0000313" key="2">
    <source>
        <dbReference type="EMBL" id="AMO21189.1"/>
    </source>
</evidence>
<feature type="domain" description="Glycosyltransferase 2-like" evidence="1">
    <location>
        <begin position="242"/>
        <end position="371"/>
    </location>
</feature>
<protein>
    <submittedName>
        <fullName evidence="2">Glycosyltransferase family 2 protein</fullName>
    </submittedName>
</protein>
<dbReference type="Pfam" id="PF00535">
    <property type="entry name" value="Glycos_transf_2"/>
    <property type="match status" value="1"/>
</dbReference>
<name>A0AAI8GBV0_9FLAO</name>
<dbReference type="InterPro" id="IPR050834">
    <property type="entry name" value="Glycosyltransf_2"/>
</dbReference>
<evidence type="ECO:0000259" key="1">
    <source>
        <dbReference type="Pfam" id="PF00535"/>
    </source>
</evidence>
<dbReference type="AlphaFoldDB" id="A0AAI8GBV0"/>
<dbReference type="CDD" id="cd00761">
    <property type="entry name" value="Glyco_tranf_GTA_type"/>
    <property type="match status" value="1"/>
</dbReference>
<dbReference type="EMBL" id="CP010992">
    <property type="protein sequence ID" value="AMO21189.1"/>
    <property type="molecule type" value="Genomic_DNA"/>
</dbReference>